<organism evidence="1 2">
    <name type="scientific">Niabella pedocola</name>
    <dbReference type="NCBI Taxonomy" id="1752077"/>
    <lineage>
        <taxon>Bacteria</taxon>
        <taxon>Pseudomonadati</taxon>
        <taxon>Bacteroidota</taxon>
        <taxon>Chitinophagia</taxon>
        <taxon>Chitinophagales</taxon>
        <taxon>Chitinophagaceae</taxon>
        <taxon>Niabella</taxon>
    </lineage>
</organism>
<evidence type="ECO:0000313" key="2">
    <source>
        <dbReference type="Proteomes" id="UP001199816"/>
    </source>
</evidence>
<comment type="caution">
    <text evidence="1">The sequence shown here is derived from an EMBL/GenBank/DDBJ whole genome shotgun (WGS) entry which is preliminary data.</text>
</comment>
<dbReference type="RefSeq" id="WP_231003578.1">
    <property type="nucleotide sequence ID" value="NZ_JAJNEC010000004.1"/>
</dbReference>
<dbReference type="EMBL" id="JAJNEC010000004">
    <property type="protein sequence ID" value="MCD2422513.1"/>
    <property type="molecule type" value="Genomic_DNA"/>
</dbReference>
<accession>A0ABS8PQE0</accession>
<evidence type="ECO:0000313" key="1">
    <source>
        <dbReference type="EMBL" id="MCD2422513.1"/>
    </source>
</evidence>
<gene>
    <name evidence="1" type="ORF">LQ567_07040</name>
</gene>
<proteinExistence type="predicted"/>
<name>A0ABS8PQE0_9BACT</name>
<keyword evidence="2" id="KW-1185">Reference proteome</keyword>
<sequence>MNLLSIGMVQDFTGLPMMYIGNYKEASKEIVCFYKGIRLSPAKMRRLTQATGDARSDGDLLNHAPVRFYIHAQTQ</sequence>
<reference evidence="1 2" key="1">
    <citation type="submission" date="2021-11" db="EMBL/GenBank/DDBJ databases">
        <title>Genomic of Niabella pedocola.</title>
        <authorList>
            <person name="Wu T."/>
        </authorList>
    </citation>
    <scope>NUCLEOTIDE SEQUENCE [LARGE SCALE GENOMIC DNA]</scope>
    <source>
        <strain evidence="1 2">JCM 31011</strain>
    </source>
</reference>
<dbReference type="Proteomes" id="UP001199816">
    <property type="component" value="Unassembled WGS sequence"/>
</dbReference>
<protein>
    <submittedName>
        <fullName evidence="1">Uncharacterized protein</fullName>
    </submittedName>
</protein>